<proteinExistence type="predicted"/>
<dbReference type="Gene3D" id="1.10.510.10">
    <property type="entry name" value="Transferase(Phosphotransferase) domain 1"/>
    <property type="match status" value="1"/>
</dbReference>
<protein>
    <submittedName>
        <fullName evidence="3">Calcium-dependent protein kinase 1</fullName>
    </submittedName>
</protein>
<feature type="domain" description="Protein kinase" evidence="2">
    <location>
        <begin position="27"/>
        <end position="294"/>
    </location>
</feature>
<dbReference type="InterPro" id="IPR000719">
    <property type="entry name" value="Prot_kinase_dom"/>
</dbReference>
<reference evidence="4" key="1">
    <citation type="journal article" date="2019" name="Nat. Commun.">
        <title>Expansion of phycobilisome linker gene families in mesophilic red algae.</title>
        <authorList>
            <person name="Lee J."/>
            <person name="Kim D."/>
            <person name="Bhattacharya D."/>
            <person name="Yoon H.S."/>
        </authorList>
    </citation>
    <scope>NUCLEOTIDE SEQUENCE [LARGE SCALE GENOMIC DNA]</scope>
    <source>
        <strain evidence="4">CCMP 1328</strain>
    </source>
</reference>
<dbReference type="GO" id="GO:0004672">
    <property type="term" value="F:protein kinase activity"/>
    <property type="evidence" value="ECO:0007669"/>
    <property type="project" value="InterPro"/>
</dbReference>
<dbReference type="PANTHER" id="PTHR24347">
    <property type="entry name" value="SERINE/THREONINE-PROTEIN KINASE"/>
    <property type="match status" value="1"/>
</dbReference>
<sequence>MNIKKGRNMHSDSALNLQKRVLVQNEIFLTEKLSSGGQGIVYRAMDSDSKPLAVKVITKQYSRQNPAQVSASQTMSVHREALLLKNIDHPASLKYHSFHEDDVAWYVVTELLEGDDLFEVVCTSSFTENEILSIVKQLCELLVYLHANGISHRDIKLENVVCVRKGSLRVKLIDYGLAHSAQLEGSNVVSTHPGTHVYKAPELVLRQTDMDPRPADLWALGCMMYTACCGEYAFKGASDDLLAQSIVKKDLDLSLVVFKKVTSPFKQLLKDLLVKDPSCRLTAKQALERVETILAGRVVRSSGSSGTNEKQTRSSIHPSEPQQVGHRSGQMTKALKQMGLLPA</sequence>
<organism evidence="3 4">
    <name type="scientific">Porphyridium purpureum</name>
    <name type="common">Red alga</name>
    <name type="synonym">Porphyridium cruentum</name>
    <dbReference type="NCBI Taxonomy" id="35688"/>
    <lineage>
        <taxon>Eukaryota</taxon>
        <taxon>Rhodophyta</taxon>
        <taxon>Bangiophyceae</taxon>
        <taxon>Porphyridiales</taxon>
        <taxon>Porphyridiaceae</taxon>
        <taxon>Porphyridium</taxon>
    </lineage>
</organism>
<dbReference type="Proteomes" id="UP000324585">
    <property type="component" value="Unassembled WGS sequence"/>
</dbReference>
<comment type="caution">
    <text evidence="3">The sequence shown here is derived from an EMBL/GenBank/DDBJ whole genome shotgun (WGS) entry which is preliminary data.</text>
</comment>
<dbReference type="InterPro" id="IPR008271">
    <property type="entry name" value="Ser/Thr_kinase_AS"/>
</dbReference>
<name>A0A5J4YZ26_PORPP</name>
<feature type="compositionally biased region" description="Polar residues" evidence="1">
    <location>
        <begin position="307"/>
        <end position="322"/>
    </location>
</feature>
<dbReference type="InterPro" id="IPR011009">
    <property type="entry name" value="Kinase-like_dom_sf"/>
</dbReference>
<dbReference type="EMBL" id="VRMN01000003">
    <property type="protein sequence ID" value="KAA8495984.1"/>
    <property type="molecule type" value="Genomic_DNA"/>
</dbReference>
<keyword evidence="4" id="KW-1185">Reference proteome</keyword>
<feature type="region of interest" description="Disordered" evidence="1">
    <location>
        <begin position="301"/>
        <end position="330"/>
    </location>
</feature>
<evidence type="ECO:0000256" key="1">
    <source>
        <dbReference type="SAM" id="MobiDB-lite"/>
    </source>
</evidence>
<keyword evidence="3" id="KW-0808">Transferase</keyword>
<dbReference type="OMA" id="LTHYMES"/>
<keyword evidence="3" id="KW-0418">Kinase</keyword>
<accession>A0A5J4YZ26</accession>
<gene>
    <name evidence="3" type="ORF">FVE85_2139</name>
</gene>
<dbReference type="Pfam" id="PF00069">
    <property type="entry name" value="Pkinase"/>
    <property type="match status" value="1"/>
</dbReference>
<evidence type="ECO:0000313" key="4">
    <source>
        <dbReference type="Proteomes" id="UP000324585"/>
    </source>
</evidence>
<dbReference type="OrthoDB" id="4741at2759"/>
<dbReference type="AlphaFoldDB" id="A0A5J4YZ26"/>
<dbReference type="SMART" id="SM00220">
    <property type="entry name" value="S_TKc"/>
    <property type="match status" value="1"/>
</dbReference>
<evidence type="ECO:0000313" key="3">
    <source>
        <dbReference type="EMBL" id="KAA8495984.1"/>
    </source>
</evidence>
<dbReference type="SUPFAM" id="SSF56112">
    <property type="entry name" value="Protein kinase-like (PK-like)"/>
    <property type="match status" value="1"/>
</dbReference>
<dbReference type="PROSITE" id="PS50011">
    <property type="entry name" value="PROTEIN_KINASE_DOM"/>
    <property type="match status" value="1"/>
</dbReference>
<evidence type="ECO:0000259" key="2">
    <source>
        <dbReference type="PROSITE" id="PS50011"/>
    </source>
</evidence>
<dbReference type="PROSITE" id="PS00108">
    <property type="entry name" value="PROTEIN_KINASE_ST"/>
    <property type="match status" value="1"/>
</dbReference>
<dbReference type="GO" id="GO:0005524">
    <property type="term" value="F:ATP binding"/>
    <property type="evidence" value="ECO:0007669"/>
    <property type="project" value="InterPro"/>
</dbReference>